<dbReference type="OrthoDB" id="3208990at2"/>
<dbReference type="InterPro" id="IPR007168">
    <property type="entry name" value="Phageshock_PspC_N"/>
</dbReference>
<evidence type="ECO:0000256" key="3">
    <source>
        <dbReference type="ARBA" id="ARBA00022692"/>
    </source>
</evidence>
<keyword evidence="3 7" id="KW-0812">Transmembrane</keyword>
<keyword evidence="2" id="KW-1003">Cell membrane</keyword>
<dbReference type="InterPro" id="IPR052027">
    <property type="entry name" value="PspC"/>
</dbReference>
<comment type="subcellular location">
    <subcellularLocation>
        <location evidence="1">Cell membrane</location>
        <topology evidence="1">Single-pass membrane protein</topology>
    </subcellularLocation>
</comment>
<evidence type="ECO:0000259" key="9">
    <source>
        <dbReference type="Pfam" id="PF09922"/>
    </source>
</evidence>
<feature type="compositionally biased region" description="Pro residues" evidence="6">
    <location>
        <begin position="35"/>
        <end position="54"/>
    </location>
</feature>
<accession>A0A1C5JA58</accession>
<dbReference type="Pfam" id="PF04024">
    <property type="entry name" value="PspC"/>
    <property type="match status" value="1"/>
</dbReference>
<evidence type="ECO:0000259" key="8">
    <source>
        <dbReference type="Pfam" id="PF04024"/>
    </source>
</evidence>
<evidence type="ECO:0000256" key="2">
    <source>
        <dbReference type="ARBA" id="ARBA00022475"/>
    </source>
</evidence>
<protein>
    <submittedName>
        <fullName evidence="10">Phage shock protein C (PspC) family protein</fullName>
    </submittedName>
</protein>
<gene>
    <name evidence="10" type="ORF">GA0070213_109269</name>
</gene>
<dbReference type="Proteomes" id="UP000199360">
    <property type="component" value="Unassembled WGS sequence"/>
</dbReference>
<feature type="region of interest" description="Disordered" evidence="6">
    <location>
        <begin position="212"/>
        <end position="294"/>
    </location>
</feature>
<keyword evidence="11" id="KW-1185">Reference proteome</keyword>
<evidence type="ECO:0000256" key="4">
    <source>
        <dbReference type="ARBA" id="ARBA00022989"/>
    </source>
</evidence>
<feature type="transmembrane region" description="Helical" evidence="7">
    <location>
        <begin position="408"/>
        <end position="427"/>
    </location>
</feature>
<feature type="transmembrane region" description="Helical" evidence="7">
    <location>
        <begin position="433"/>
        <end position="454"/>
    </location>
</feature>
<evidence type="ECO:0000256" key="1">
    <source>
        <dbReference type="ARBA" id="ARBA00004162"/>
    </source>
</evidence>
<feature type="compositionally biased region" description="Pro residues" evidence="6">
    <location>
        <begin position="358"/>
        <end position="397"/>
    </location>
</feature>
<dbReference type="Pfam" id="PF09922">
    <property type="entry name" value="LiaF-like_C"/>
    <property type="match status" value="1"/>
</dbReference>
<feature type="domain" description="Phage shock protein PspC N-terminal" evidence="8">
    <location>
        <begin position="65"/>
        <end position="119"/>
    </location>
</feature>
<evidence type="ECO:0000313" key="11">
    <source>
        <dbReference type="Proteomes" id="UP000199360"/>
    </source>
</evidence>
<dbReference type="PANTHER" id="PTHR33885">
    <property type="entry name" value="PHAGE SHOCK PROTEIN C"/>
    <property type="match status" value="1"/>
</dbReference>
<feature type="transmembrane region" description="Helical" evidence="7">
    <location>
        <begin position="138"/>
        <end position="156"/>
    </location>
</feature>
<reference evidence="11" key="1">
    <citation type="submission" date="2016-06" db="EMBL/GenBank/DDBJ databases">
        <authorList>
            <person name="Varghese N."/>
            <person name="Submissions Spin"/>
        </authorList>
    </citation>
    <scope>NUCLEOTIDE SEQUENCE [LARGE SCALE GENOMIC DNA]</scope>
    <source>
        <strain evidence="11">DSM 45647</strain>
    </source>
</reference>
<keyword evidence="4 7" id="KW-1133">Transmembrane helix</keyword>
<feature type="compositionally biased region" description="Low complexity" evidence="6">
    <location>
        <begin position="212"/>
        <end position="248"/>
    </location>
</feature>
<feature type="transmembrane region" description="Helical" evidence="7">
    <location>
        <begin position="90"/>
        <end position="117"/>
    </location>
</feature>
<dbReference type="PANTHER" id="PTHR33885:SF3">
    <property type="entry name" value="PHAGE SHOCK PROTEIN C"/>
    <property type="match status" value="1"/>
</dbReference>
<sequence length="606" mass="61375">MTDDAARPPRPWAAAPDDPPPPPPGSASAADERPPPPGGAPFADPPPGGYAPPPGAAGFTTRYGLVRPREGRYLAGVCAAVGRATNTDPVLWRVLLAVLGFFGGIGLLVYLAAWLIIPGEGDTASPVESMLGRGRSSMSPITVIVLGIVVAVGFAYVVTDGFRAILLGAVILIGGALMLNREQRGLASRAGAAPGPVPPAAPWGGPAGASWPGGYATAPGAAASPRPGEPVEVTPPVWPAAAPGAGSPTDVRGEPGYPPAAPTPHEPGYPPMPPGTTEPGYPPMPSTLHEPGYPATPLPAPGWPAAAGIRPVRSESATGAMPGVTSPARDTAAWPTSGPAPAWPAAPTTGAPVGEPAAVPPPAPVGAPLPPGGYRPPFAPHGPYAGPPPAPAPARPPRPPKRPKERSPLGAITFSLIFLALGLVAMLDLLDVFPVGAAGYFAAALATIGLGLLVGTWFGRARWLIALGLVTAAALGVATVAESYDRVRGIDGNVTWAPTDRRDLADRYENNFGDAVLDLRGIDFDKQDIQVTVDVNLGNATVVVPPNVDVTTVADVNAGEASVFGRRTGGLNGRHWESTDAGADGPGGGSLRLYVHLNAGNLEVTR</sequence>
<evidence type="ECO:0000256" key="5">
    <source>
        <dbReference type="ARBA" id="ARBA00023136"/>
    </source>
</evidence>
<keyword evidence="5 7" id="KW-0472">Membrane</keyword>
<feature type="compositionally biased region" description="Pro residues" evidence="6">
    <location>
        <begin position="256"/>
        <end position="285"/>
    </location>
</feature>
<dbReference type="STRING" id="745366.GA0070213_109269"/>
<dbReference type="AlphaFoldDB" id="A0A1C5JA58"/>
<evidence type="ECO:0000313" key="10">
    <source>
        <dbReference type="EMBL" id="SCG67423.1"/>
    </source>
</evidence>
<evidence type="ECO:0000256" key="6">
    <source>
        <dbReference type="SAM" id="MobiDB-lite"/>
    </source>
</evidence>
<feature type="region of interest" description="Disordered" evidence="6">
    <location>
        <begin position="1"/>
        <end position="54"/>
    </location>
</feature>
<evidence type="ECO:0000256" key="7">
    <source>
        <dbReference type="SAM" id="Phobius"/>
    </source>
</evidence>
<dbReference type="RefSeq" id="WP_091066069.1">
    <property type="nucleotide sequence ID" value="NZ_FMDM01000009.1"/>
</dbReference>
<dbReference type="EMBL" id="FMDM01000009">
    <property type="protein sequence ID" value="SCG67423.1"/>
    <property type="molecule type" value="Genomic_DNA"/>
</dbReference>
<feature type="domain" description="Cell wall-active antibiotics response LiaF-like C-terminal" evidence="9">
    <location>
        <begin position="509"/>
        <end position="604"/>
    </location>
</feature>
<organism evidence="10 11">
    <name type="scientific">Micromonospora humi</name>
    <dbReference type="NCBI Taxonomy" id="745366"/>
    <lineage>
        <taxon>Bacteria</taxon>
        <taxon>Bacillati</taxon>
        <taxon>Actinomycetota</taxon>
        <taxon>Actinomycetes</taxon>
        <taxon>Micromonosporales</taxon>
        <taxon>Micromonosporaceae</taxon>
        <taxon>Micromonospora</taxon>
    </lineage>
</organism>
<name>A0A1C5JA58_9ACTN</name>
<dbReference type="GO" id="GO:0005886">
    <property type="term" value="C:plasma membrane"/>
    <property type="evidence" value="ECO:0007669"/>
    <property type="project" value="UniProtKB-SubCell"/>
</dbReference>
<dbReference type="InterPro" id="IPR024425">
    <property type="entry name" value="LiaF-like_C"/>
</dbReference>
<feature type="transmembrane region" description="Helical" evidence="7">
    <location>
        <begin position="461"/>
        <end position="481"/>
    </location>
</feature>
<feature type="compositionally biased region" description="Low complexity" evidence="6">
    <location>
        <begin position="331"/>
        <end position="357"/>
    </location>
</feature>
<feature type="region of interest" description="Disordered" evidence="6">
    <location>
        <begin position="316"/>
        <end position="406"/>
    </location>
</feature>
<proteinExistence type="predicted"/>